<dbReference type="PANTHER" id="PTHR43174">
    <property type="entry name" value="UDP-N-ACETYLGLUCOSAMINE 2-EPIMERASE"/>
    <property type="match status" value="1"/>
</dbReference>
<keyword evidence="8" id="KW-1185">Reference proteome</keyword>
<protein>
    <recommendedName>
        <fullName evidence="3">UDP-N-acetylglucosamine 2-epimerase (non-hydrolyzing)</fullName>
        <ecNumber evidence="3">5.1.3.14</ecNumber>
    </recommendedName>
</protein>
<evidence type="ECO:0000256" key="4">
    <source>
        <dbReference type="RuleBase" id="RU003513"/>
    </source>
</evidence>
<evidence type="ECO:0000256" key="2">
    <source>
        <dbReference type="ARBA" id="ARBA00038209"/>
    </source>
</evidence>
<dbReference type="Proteomes" id="UP000318081">
    <property type="component" value="Chromosome"/>
</dbReference>
<evidence type="ECO:0000313" key="7">
    <source>
        <dbReference type="EMBL" id="QDV82426.1"/>
    </source>
</evidence>
<keyword evidence="1 4" id="KW-0413">Isomerase</keyword>
<dbReference type="EMBL" id="CP036432">
    <property type="protein sequence ID" value="QDV82426.1"/>
    <property type="molecule type" value="Genomic_DNA"/>
</dbReference>
<dbReference type="Gene3D" id="3.40.50.2000">
    <property type="entry name" value="Glycogen Phosphorylase B"/>
    <property type="match status" value="2"/>
</dbReference>
<dbReference type="CDD" id="cd03786">
    <property type="entry name" value="GTB_UDP-GlcNAc_2-Epimerase"/>
    <property type="match status" value="1"/>
</dbReference>
<feature type="region of interest" description="Disordered" evidence="5">
    <location>
        <begin position="1"/>
        <end position="20"/>
    </location>
</feature>
<organism evidence="7 8">
    <name type="scientific">Stieleria magnilauensis</name>
    <dbReference type="NCBI Taxonomy" id="2527963"/>
    <lineage>
        <taxon>Bacteria</taxon>
        <taxon>Pseudomonadati</taxon>
        <taxon>Planctomycetota</taxon>
        <taxon>Planctomycetia</taxon>
        <taxon>Pirellulales</taxon>
        <taxon>Pirellulaceae</taxon>
        <taxon>Stieleria</taxon>
    </lineage>
</organism>
<sequence>MPLQTAPSTYSSESSQVIPRRQGPHLRPLIVFGTRPEAIKLAPVVRECQSRPNQIAPIVCSTGQHREMLAQVLGYFSITPEIDLGLMQPGQTLSGLTARCLDAVDRVVQQHEPDCIVVQGDTTTVMASAIVAFYHRLPVVHVEAGLRTGDLMAPWPEEFNRRVTGIVTSLHCAPTKRSESALLAEGVPQSSIRVTGNTVIDALLHSVAKERADDARWRQKYPMALADRVVLVTGHRRENFGGGLQQICAALSHLAACHPETEFIYPVHMNPNVMGPVHELLADSNNIHLLPPADYPEFVWLMDRATLVITDSGGVQEEAPSLGSAVLVTRTKTERPEAVEAGLAELVGTDRDRIIRRASELLAEPKRSSGAKVIDNPYGDGKAANRIVDWMLE</sequence>
<dbReference type="PANTHER" id="PTHR43174:SF2">
    <property type="entry name" value="UDP-N-ACETYLGLUCOSAMINE 2-EPIMERASE"/>
    <property type="match status" value="1"/>
</dbReference>
<evidence type="ECO:0000313" key="8">
    <source>
        <dbReference type="Proteomes" id="UP000318081"/>
    </source>
</evidence>
<evidence type="ECO:0000256" key="5">
    <source>
        <dbReference type="SAM" id="MobiDB-lite"/>
    </source>
</evidence>
<reference evidence="7 8" key="1">
    <citation type="submission" date="2019-02" db="EMBL/GenBank/DDBJ databases">
        <title>Deep-cultivation of Planctomycetes and their phenomic and genomic characterization uncovers novel biology.</title>
        <authorList>
            <person name="Wiegand S."/>
            <person name="Jogler M."/>
            <person name="Boedeker C."/>
            <person name="Pinto D."/>
            <person name="Vollmers J."/>
            <person name="Rivas-Marin E."/>
            <person name="Kohn T."/>
            <person name="Peeters S.H."/>
            <person name="Heuer A."/>
            <person name="Rast P."/>
            <person name="Oberbeckmann S."/>
            <person name="Bunk B."/>
            <person name="Jeske O."/>
            <person name="Meyerdierks A."/>
            <person name="Storesund J.E."/>
            <person name="Kallscheuer N."/>
            <person name="Luecker S."/>
            <person name="Lage O.M."/>
            <person name="Pohl T."/>
            <person name="Merkel B.J."/>
            <person name="Hornburger P."/>
            <person name="Mueller R.-W."/>
            <person name="Bruemmer F."/>
            <person name="Labrenz M."/>
            <person name="Spormann A.M."/>
            <person name="Op den Camp H."/>
            <person name="Overmann J."/>
            <person name="Amann R."/>
            <person name="Jetten M.S.M."/>
            <person name="Mascher T."/>
            <person name="Medema M.H."/>
            <person name="Devos D.P."/>
            <person name="Kaster A.-K."/>
            <person name="Ovreas L."/>
            <person name="Rohde M."/>
            <person name="Galperin M.Y."/>
            <person name="Jogler C."/>
        </authorList>
    </citation>
    <scope>NUCLEOTIDE SEQUENCE [LARGE SCALE GENOMIC DNA]</scope>
    <source>
        <strain evidence="7 8">TBK1r</strain>
    </source>
</reference>
<evidence type="ECO:0000259" key="6">
    <source>
        <dbReference type="Pfam" id="PF02350"/>
    </source>
</evidence>
<dbReference type="InterPro" id="IPR003331">
    <property type="entry name" value="UDP_GlcNAc_Epimerase_2_dom"/>
</dbReference>
<dbReference type="RefSeq" id="WP_145222140.1">
    <property type="nucleotide sequence ID" value="NZ_CP036432.1"/>
</dbReference>
<feature type="domain" description="UDP-N-acetylglucosamine 2-epimerase" evidence="6">
    <location>
        <begin position="51"/>
        <end position="391"/>
    </location>
</feature>
<dbReference type="Pfam" id="PF02350">
    <property type="entry name" value="Epimerase_2"/>
    <property type="match status" value="1"/>
</dbReference>
<accession>A0ABX5XP70</accession>
<evidence type="ECO:0000256" key="1">
    <source>
        <dbReference type="ARBA" id="ARBA00023235"/>
    </source>
</evidence>
<dbReference type="SUPFAM" id="SSF53756">
    <property type="entry name" value="UDP-Glycosyltransferase/glycogen phosphorylase"/>
    <property type="match status" value="1"/>
</dbReference>
<comment type="similarity">
    <text evidence="2 4">Belongs to the UDP-N-acetylglucosamine 2-epimerase family.</text>
</comment>
<feature type="compositionally biased region" description="Polar residues" evidence="5">
    <location>
        <begin position="1"/>
        <end position="17"/>
    </location>
</feature>
<dbReference type="EC" id="5.1.3.14" evidence="3"/>
<evidence type="ECO:0000256" key="3">
    <source>
        <dbReference type="ARBA" id="ARBA00038858"/>
    </source>
</evidence>
<gene>
    <name evidence="7" type="primary">wecB</name>
    <name evidence="7" type="ORF">TBK1r_13560</name>
</gene>
<proteinExistence type="inferred from homology"/>
<dbReference type="GO" id="GO:0008761">
    <property type="term" value="F:UDP-N-acetylglucosamine 2-epimerase activity"/>
    <property type="evidence" value="ECO:0007669"/>
    <property type="project" value="UniProtKB-EC"/>
</dbReference>
<dbReference type="NCBIfam" id="TIGR00236">
    <property type="entry name" value="wecB"/>
    <property type="match status" value="1"/>
</dbReference>
<dbReference type="InterPro" id="IPR029767">
    <property type="entry name" value="WecB-like"/>
</dbReference>
<name>A0ABX5XP70_9BACT</name>